<proteinExistence type="predicted"/>
<dbReference type="Proteomes" id="UP001215598">
    <property type="component" value="Unassembled WGS sequence"/>
</dbReference>
<accession>A0AAD7MLI9</accession>
<keyword evidence="3" id="KW-1185">Reference proteome</keyword>
<protein>
    <recommendedName>
        <fullName evidence="4">F-box domain-containing protein</fullName>
    </recommendedName>
</protein>
<evidence type="ECO:0000313" key="2">
    <source>
        <dbReference type="EMBL" id="KAJ7722796.1"/>
    </source>
</evidence>
<feature type="region of interest" description="Disordered" evidence="1">
    <location>
        <begin position="1"/>
        <end position="22"/>
    </location>
</feature>
<evidence type="ECO:0000313" key="3">
    <source>
        <dbReference type="Proteomes" id="UP001215598"/>
    </source>
</evidence>
<comment type="caution">
    <text evidence="2">The sequence shown here is derived from an EMBL/GenBank/DDBJ whole genome shotgun (WGS) entry which is preliminary data.</text>
</comment>
<organism evidence="2 3">
    <name type="scientific">Mycena metata</name>
    <dbReference type="NCBI Taxonomy" id="1033252"/>
    <lineage>
        <taxon>Eukaryota</taxon>
        <taxon>Fungi</taxon>
        <taxon>Dikarya</taxon>
        <taxon>Basidiomycota</taxon>
        <taxon>Agaricomycotina</taxon>
        <taxon>Agaricomycetes</taxon>
        <taxon>Agaricomycetidae</taxon>
        <taxon>Agaricales</taxon>
        <taxon>Marasmiineae</taxon>
        <taxon>Mycenaceae</taxon>
        <taxon>Mycena</taxon>
    </lineage>
</organism>
<sequence length="104" mass="11712">MALQAGTESRHRQPTQSERNSLAADRAHIAVIDAKIMELKRSLSLLNKERGLLQDRLGTYTYPVLTLPDEIVSEIFIHFLPVYPETPSLIGRSSPNLLGQIWIC</sequence>
<dbReference type="EMBL" id="JARKIB010000216">
    <property type="protein sequence ID" value="KAJ7722796.1"/>
    <property type="molecule type" value="Genomic_DNA"/>
</dbReference>
<evidence type="ECO:0008006" key="4">
    <source>
        <dbReference type="Google" id="ProtNLM"/>
    </source>
</evidence>
<reference evidence="2" key="1">
    <citation type="submission" date="2023-03" db="EMBL/GenBank/DDBJ databases">
        <title>Massive genome expansion in bonnet fungi (Mycena s.s.) driven by repeated elements and novel gene families across ecological guilds.</title>
        <authorList>
            <consortium name="Lawrence Berkeley National Laboratory"/>
            <person name="Harder C.B."/>
            <person name="Miyauchi S."/>
            <person name="Viragh M."/>
            <person name="Kuo A."/>
            <person name="Thoen E."/>
            <person name="Andreopoulos B."/>
            <person name="Lu D."/>
            <person name="Skrede I."/>
            <person name="Drula E."/>
            <person name="Henrissat B."/>
            <person name="Morin E."/>
            <person name="Kohler A."/>
            <person name="Barry K."/>
            <person name="LaButti K."/>
            <person name="Morin E."/>
            <person name="Salamov A."/>
            <person name="Lipzen A."/>
            <person name="Mereny Z."/>
            <person name="Hegedus B."/>
            <person name="Baldrian P."/>
            <person name="Stursova M."/>
            <person name="Weitz H."/>
            <person name="Taylor A."/>
            <person name="Grigoriev I.V."/>
            <person name="Nagy L.G."/>
            <person name="Martin F."/>
            <person name="Kauserud H."/>
        </authorList>
    </citation>
    <scope>NUCLEOTIDE SEQUENCE</scope>
    <source>
        <strain evidence="2">CBHHK182m</strain>
    </source>
</reference>
<evidence type="ECO:0000256" key="1">
    <source>
        <dbReference type="SAM" id="MobiDB-lite"/>
    </source>
</evidence>
<name>A0AAD7MLI9_9AGAR</name>
<gene>
    <name evidence="2" type="ORF">B0H16DRAFT_1737525</name>
</gene>
<dbReference type="AlphaFoldDB" id="A0AAD7MLI9"/>